<organism evidence="1 2">
    <name type="scientific">Rhododendron molle</name>
    <name type="common">Chinese azalea</name>
    <name type="synonym">Azalea mollis</name>
    <dbReference type="NCBI Taxonomy" id="49168"/>
    <lineage>
        <taxon>Eukaryota</taxon>
        <taxon>Viridiplantae</taxon>
        <taxon>Streptophyta</taxon>
        <taxon>Embryophyta</taxon>
        <taxon>Tracheophyta</taxon>
        <taxon>Spermatophyta</taxon>
        <taxon>Magnoliopsida</taxon>
        <taxon>eudicotyledons</taxon>
        <taxon>Gunneridae</taxon>
        <taxon>Pentapetalae</taxon>
        <taxon>asterids</taxon>
        <taxon>Ericales</taxon>
        <taxon>Ericaceae</taxon>
        <taxon>Ericoideae</taxon>
        <taxon>Rhodoreae</taxon>
        <taxon>Rhododendron</taxon>
    </lineage>
</organism>
<proteinExistence type="predicted"/>
<sequence>MSNFLSLFLFHDRNSRLWFTLCVDLIYLANEYKLICLLFEVRRVAHMAKVKEIKRHIWQNLSKKVSRLTRHLVIPYNWYLICFLGWWLNEKYHTSHTRERVLSFQHSILR</sequence>
<evidence type="ECO:0000313" key="2">
    <source>
        <dbReference type="Proteomes" id="UP001062846"/>
    </source>
</evidence>
<gene>
    <name evidence="1" type="ORF">RHMOL_Rhmol10G0263500</name>
</gene>
<dbReference type="Proteomes" id="UP001062846">
    <property type="component" value="Chromosome 10"/>
</dbReference>
<reference evidence="1" key="1">
    <citation type="submission" date="2022-02" db="EMBL/GenBank/DDBJ databases">
        <title>Plant Genome Project.</title>
        <authorList>
            <person name="Zhang R.-G."/>
        </authorList>
    </citation>
    <scope>NUCLEOTIDE SEQUENCE</scope>
    <source>
        <strain evidence="1">AT1</strain>
    </source>
</reference>
<keyword evidence="2" id="KW-1185">Reference proteome</keyword>
<comment type="caution">
    <text evidence="1">The sequence shown here is derived from an EMBL/GenBank/DDBJ whole genome shotgun (WGS) entry which is preliminary data.</text>
</comment>
<dbReference type="EMBL" id="CM046397">
    <property type="protein sequence ID" value="KAI8536517.1"/>
    <property type="molecule type" value="Genomic_DNA"/>
</dbReference>
<name>A0ACC0M7N6_RHOML</name>
<protein>
    <submittedName>
        <fullName evidence="1">Uncharacterized protein</fullName>
    </submittedName>
</protein>
<accession>A0ACC0M7N6</accession>
<evidence type="ECO:0000313" key="1">
    <source>
        <dbReference type="EMBL" id="KAI8536517.1"/>
    </source>
</evidence>